<dbReference type="Pfam" id="PF00106">
    <property type="entry name" value="adh_short"/>
    <property type="match status" value="1"/>
</dbReference>
<dbReference type="InterPro" id="IPR053011">
    <property type="entry name" value="SDR_family_member_7"/>
</dbReference>
<dbReference type="AlphaFoldDB" id="A0A8J2PAN5"/>
<dbReference type="InterPro" id="IPR002347">
    <property type="entry name" value="SDR_fam"/>
</dbReference>
<reference evidence="2" key="1">
    <citation type="submission" date="2021-06" db="EMBL/GenBank/DDBJ databases">
        <authorList>
            <person name="Hodson N. C."/>
            <person name="Mongue J. A."/>
            <person name="Jaron S. K."/>
        </authorList>
    </citation>
    <scope>NUCLEOTIDE SEQUENCE</scope>
</reference>
<organism evidence="2 3">
    <name type="scientific">Allacma fusca</name>
    <dbReference type="NCBI Taxonomy" id="39272"/>
    <lineage>
        <taxon>Eukaryota</taxon>
        <taxon>Metazoa</taxon>
        <taxon>Ecdysozoa</taxon>
        <taxon>Arthropoda</taxon>
        <taxon>Hexapoda</taxon>
        <taxon>Collembola</taxon>
        <taxon>Symphypleona</taxon>
        <taxon>Sminthuridae</taxon>
        <taxon>Allacma</taxon>
    </lineage>
</organism>
<keyword evidence="1" id="KW-0812">Transmembrane</keyword>
<sequence>MRIFWKKQLISLGEFYIGCIIQSLLAQQVFFALIDSESTKMDLLNLLGLLTAVVSVTFAIFIFVSDCDFITFLCSWIGRKPETFGSKIVWITGASSGIGEAIAKQLAEAGAKLVLSARRTTELERVKKECLKNSGLHDSDILVLPLDVTNFESHEKSLEKVLDHFGTLDVFLTSKHALQGYFGSLRLELCATDIDVTLICPGGVASPFLEKGIKGVPGEVATFMVPKGLCLMSTERCAYLSLVSMANRLPESWMAKFPFLTAAYIDTYFPIVSPLLLKFFGEAYMKFAKEGFQGANPGK</sequence>
<evidence type="ECO:0000313" key="2">
    <source>
        <dbReference type="EMBL" id="CAG7815517.1"/>
    </source>
</evidence>
<dbReference type="PANTHER" id="PTHR44269:SF1">
    <property type="entry name" value="DEHYDROGENASE_REDUCTASE SDR FAMILY MEMBER 7"/>
    <property type="match status" value="1"/>
</dbReference>
<name>A0A8J2PAN5_9HEXA</name>
<dbReference type="PANTHER" id="PTHR44269">
    <property type="entry name" value="DEHYDROGENASE/REDUCTASE SDR FAMILY MEMBER 7-RELATED"/>
    <property type="match status" value="1"/>
</dbReference>
<keyword evidence="3" id="KW-1185">Reference proteome</keyword>
<dbReference type="OrthoDB" id="1933717at2759"/>
<accession>A0A8J2PAN5</accession>
<evidence type="ECO:0000256" key="1">
    <source>
        <dbReference type="SAM" id="Phobius"/>
    </source>
</evidence>
<proteinExistence type="predicted"/>
<keyword evidence="1" id="KW-1133">Transmembrane helix</keyword>
<evidence type="ECO:0000313" key="3">
    <source>
        <dbReference type="Proteomes" id="UP000708208"/>
    </source>
</evidence>
<dbReference type="EMBL" id="CAJVCH010345961">
    <property type="protein sequence ID" value="CAG7815517.1"/>
    <property type="molecule type" value="Genomic_DNA"/>
</dbReference>
<comment type="caution">
    <text evidence="2">The sequence shown here is derived from an EMBL/GenBank/DDBJ whole genome shotgun (WGS) entry which is preliminary data.</text>
</comment>
<dbReference type="Proteomes" id="UP000708208">
    <property type="component" value="Unassembled WGS sequence"/>
</dbReference>
<protein>
    <submittedName>
        <fullName evidence="2">Uncharacterized protein</fullName>
    </submittedName>
</protein>
<keyword evidence="1" id="KW-0472">Membrane</keyword>
<gene>
    <name evidence="2" type="ORF">AFUS01_LOCUS26193</name>
</gene>
<feature type="transmembrane region" description="Helical" evidence="1">
    <location>
        <begin position="46"/>
        <end position="64"/>
    </location>
</feature>